<evidence type="ECO:0000259" key="1">
    <source>
        <dbReference type="Pfam" id="PF24032"/>
    </source>
</evidence>
<dbReference type="EMBL" id="JAGGDJ010000032">
    <property type="protein sequence ID" value="MBO7747348.1"/>
    <property type="molecule type" value="Genomic_DNA"/>
</dbReference>
<name>A0ABS3WGB1_9BACL</name>
<sequence length="329" mass="35765">MAHRLAVTRGGRLLDFTELAGNIAWSSHMDTLGEELSFSYAANDAAGFPSRTFIQEGDVIALLNGHTLLRQYVVTGSEPTGRFGKNVTCYDFAWYLNKNETVIQFKKISVSSAIAKLCEKFGIKHDIVSIKTLVTKIYKGDVVSEILTDLLDQAKQETGTAYYMEMNGDTLTVRSRAGLLIKPMIRLSDRSPLIPVSALISESSRSTSIEDMKNKVLVASEDEESVKVFAEAADSASVVRYGQLTQVVTLEGKNAAQARQIAKTALAEANRVHESCSLTLPGHDDIKAGRMMDFNEPITGIVGRYLITSASHSVAGGIHKVSVELEATA</sequence>
<dbReference type="RefSeq" id="WP_208850052.1">
    <property type="nucleotide sequence ID" value="NZ_JAGGDJ010000032.1"/>
</dbReference>
<dbReference type="Proteomes" id="UP000670947">
    <property type="component" value="Unassembled WGS sequence"/>
</dbReference>
<dbReference type="SUPFAM" id="SSF69279">
    <property type="entry name" value="Phage tail proteins"/>
    <property type="match status" value="1"/>
</dbReference>
<dbReference type="InterPro" id="IPR056937">
    <property type="entry name" value="YqbQ/XkdQ"/>
</dbReference>
<accession>A0ABS3WGB1</accession>
<feature type="domain" description="YqbQ/XkdQ" evidence="1">
    <location>
        <begin position="23"/>
        <end position="326"/>
    </location>
</feature>
<evidence type="ECO:0000313" key="2">
    <source>
        <dbReference type="EMBL" id="MBO7747348.1"/>
    </source>
</evidence>
<organism evidence="2 3">
    <name type="scientific">Paenibacillus artemisiicola</name>
    <dbReference type="NCBI Taxonomy" id="1172618"/>
    <lineage>
        <taxon>Bacteria</taxon>
        <taxon>Bacillati</taxon>
        <taxon>Bacillota</taxon>
        <taxon>Bacilli</taxon>
        <taxon>Bacillales</taxon>
        <taxon>Paenibacillaceae</taxon>
        <taxon>Paenibacillus</taxon>
    </lineage>
</organism>
<proteinExistence type="predicted"/>
<keyword evidence="3" id="KW-1185">Reference proteome</keyword>
<evidence type="ECO:0000313" key="3">
    <source>
        <dbReference type="Proteomes" id="UP000670947"/>
    </source>
</evidence>
<reference evidence="2 3" key="1">
    <citation type="submission" date="2021-03" db="EMBL/GenBank/DDBJ databases">
        <title>Paenibacillus artemisicola MWE-103 whole genome sequence.</title>
        <authorList>
            <person name="Ham Y.J."/>
        </authorList>
    </citation>
    <scope>NUCLEOTIDE SEQUENCE [LARGE SCALE GENOMIC DNA]</scope>
    <source>
        <strain evidence="2 3">MWE-103</strain>
    </source>
</reference>
<gene>
    <name evidence="2" type="ORF">I8J29_24490</name>
</gene>
<comment type="caution">
    <text evidence="2">The sequence shown here is derived from an EMBL/GenBank/DDBJ whole genome shotgun (WGS) entry which is preliminary data.</text>
</comment>
<protein>
    <recommendedName>
        <fullName evidence="1">YqbQ/XkdQ domain-containing protein</fullName>
    </recommendedName>
</protein>
<dbReference type="Pfam" id="PF24032">
    <property type="entry name" value="YQBQ"/>
    <property type="match status" value="1"/>
</dbReference>